<evidence type="ECO:0000313" key="3">
    <source>
        <dbReference type="Proteomes" id="UP001597115"/>
    </source>
</evidence>
<protein>
    <recommendedName>
        <fullName evidence="4">DUF4136 domain-containing protein</fullName>
    </recommendedName>
</protein>
<proteinExistence type="predicted"/>
<evidence type="ECO:0008006" key="4">
    <source>
        <dbReference type="Google" id="ProtNLM"/>
    </source>
</evidence>
<keyword evidence="1" id="KW-0732">Signal</keyword>
<feature type="chain" id="PRO_5047462634" description="DUF4136 domain-containing protein" evidence="1">
    <location>
        <begin position="22"/>
        <end position="186"/>
    </location>
</feature>
<name>A0ABW4HXS7_9SPHN</name>
<comment type="caution">
    <text evidence="2">The sequence shown here is derived from an EMBL/GenBank/DDBJ whole genome shotgun (WGS) entry which is preliminary data.</text>
</comment>
<dbReference type="EMBL" id="JBHUDY010000001">
    <property type="protein sequence ID" value="MFD1610433.1"/>
    <property type="molecule type" value="Genomic_DNA"/>
</dbReference>
<evidence type="ECO:0000256" key="1">
    <source>
        <dbReference type="SAM" id="SignalP"/>
    </source>
</evidence>
<reference evidence="3" key="1">
    <citation type="journal article" date="2019" name="Int. J. Syst. Evol. Microbiol.">
        <title>The Global Catalogue of Microorganisms (GCM) 10K type strain sequencing project: providing services to taxonomists for standard genome sequencing and annotation.</title>
        <authorList>
            <consortium name="The Broad Institute Genomics Platform"/>
            <consortium name="The Broad Institute Genome Sequencing Center for Infectious Disease"/>
            <person name="Wu L."/>
            <person name="Ma J."/>
        </authorList>
    </citation>
    <scope>NUCLEOTIDE SEQUENCE [LARGE SCALE GENOMIC DNA]</scope>
    <source>
        <strain evidence="3">CGMCC 1.16275</strain>
    </source>
</reference>
<organism evidence="2 3">
    <name type="scientific">Sphingomonas tabacisoli</name>
    <dbReference type="NCBI Taxonomy" id="2249466"/>
    <lineage>
        <taxon>Bacteria</taxon>
        <taxon>Pseudomonadati</taxon>
        <taxon>Pseudomonadota</taxon>
        <taxon>Alphaproteobacteria</taxon>
        <taxon>Sphingomonadales</taxon>
        <taxon>Sphingomonadaceae</taxon>
        <taxon>Sphingomonas</taxon>
    </lineage>
</organism>
<dbReference type="RefSeq" id="WP_380886097.1">
    <property type="nucleotide sequence ID" value="NZ_JBHUDY010000001.1"/>
</dbReference>
<evidence type="ECO:0000313" key="2">
    <source>
        <dbReference type="EMBL" id="MFD1610433.1"/>
    </source>
</evidence>
<feature type="signal peptide" evidence="1">
    <location>
        <begin position="1"/>
        <end position="21"/>
    </location>
</feature>
<dbReference type="NCBIfam" id="NF047637">
    <property type="entry name" value="lipo_CC0125"/>
    <property type="match status" value="1"/>
</dbReference>
<gene>
    <name evidence="2" type="ORF">ACFSCW_01305</name>
</gene>
<sequence length="186" mass="21161">MKRLTFAALATAALLAGCATPTPYQPLGAPTGVRGGFSEQRIEQNRFRVMFSGNQFTSRQRVENYLLYRAAELTVQQGYDGFTMVDRNTDRETSVQTTPRPFGAGPWGYWGPSWRYYGGRFGWRSWDPWGYDPFWADSLDVTTIDRFEASAEIVMFKGTPRNARDFDAREVMRNLGPTIEPPPPPR</sequence>
<accession>A0ABW4HXS7</accession>
<keyword evidence="3" id="KW-1185">Reference proteome</keyword>
<dbReference type="PROSITE" id="PS51257">
    <property type="entry name" value="PROKAR_LIPOPROTEIN"/>
    <property type="match status" value="1"/>
</dbReference>
<dbReference type="Proteomes" id="UP001597115">
    <property type="component" value="Unassembled WGS sequence"/>
</dbReference>